<sequence>IIPDEILYRCGDFDYVPLLGIWGAIGYAPLLCEFAYKGDNYKKKVREISNAWNETHRMKRFAANPMTTPEYDWWRGKRFNDNVPESSLELIKQDFEKKSSELGKKIEQWRKEQG</sequence>
<dbReference type="Proteomes" id="UP000593568">
    <property type="component" value="Unassembled WGS sequence"/>
</dbReference>
<evidence type="ECO:0000256" key="1">
    <source>
        <dbReference type="SAM" id="Phobius"/>
    </source>
</evidence>
<gene>
    <name evidence="2" type="ORF">Gotri_019414</name>
</gene>
<accession>A0A7J9EDI9</accession>
<feature type="transmembrane region" description="Helical" evidence="1">
    <location>
        <begin position="15"/>
        <end position="36"/>
    </location>
</feature>
<keyword evidence="1" id="KW-0812">Transmembrane</keyword>
<dbReference type="PANTHER" id="PTHR48200">
    <property type="entry name" value="PROTEIN, PUTATIVE-RELATED"/>
    <property type="match status" value="1"/>
</dbReference>
<dbReference type="AlphaFoldDB" id="A0A7J9EDI9"/>
<proteinExistence type="predicted"/>
<dbReference type="EMBL" id="JABEZW010000007">
    <property type="protein sequence ID" value="MBA0770844.1"/>
    <property type="molecule type" value="Genomic_DNA"/>
</dbReference>
<keyword evidence="1" id="KW-0472">Membrane</keyword>
<protein>
    <submittedName>
        <fullName evidence="2">Uncharacterized protein</fullName>
    </submittedName>
</protein>
<comment type="caution">
    <text evidence="2">The sequence shown here is derived from an EMBL/GenBank/DDBJ whole genome shotgun (WGS) entry which is preliminary data.</text>
</comment>
<keyword evidence="3" id="KW-1185">Reference proteome</keyword>
<evidence type="ECO:0000313" key="2">
    <source>
        <dbReference type="EMBL" id="MBA0770844.1"/>
    </source>
</evidence>
<reference evidence="2 3" key="1">
    <citation type="journal article" date="2019" name="Genome Biol. Evol.">
        <title>Insights into the evolution of the New World diploid cottons (Gossypium, subgenus Houzingenia) based on genome sequencing.</title>
        <authorList>
            <person name="Grover C.E."/>
            <person name="Arick M.A. 2nd"/>
            <person name="Thrash A."/>
            <person name="Conover J.L."/>
            <person name="Sanders W.S."/>
            <person name="Peterson D.G."/>
            <person name="Frelichowski J.E."/>
            <person name="Scheffler J.A."/>
            <person name="Scheffler B.E."/>
            <person name="Wendel J.F."/>
        </authorList>
    </citation>
    <scope>NUCLEOTIDE SEQUENCE [LARGE SCALE GENOMIC DNA]</scope>
    <source>
        <strain evidence="2">8</strain>
        <tissue evidence="2">Leaf</tissue>
    </source>
</reference>
<organism evidence="2 3">
    <name type="scientific">Gossypium trilobum</name>
    <dbReference type="NCBI Taxonomy" id="34281"/>
    <lineage>
        <taxon>Eukaryota</taxon>
        <taxon>Viridiplantae</taxon>
        <taxon>Streptophyta</taxon>
        <taxon>Embryophyta</taxon>
        <taxon>Tracheophyta</taxon>
        <taxon>Spermatophyta</taxon>
        <taxon>Magnoliopsida</taxon>
        <taxon>eudicotyledons</taxon>
        <taxon>Gunneridae</taxon>
        <taxon>Pentapetalae</taxon>
        <taxon>rosids</taxon>
        <taxon>malvids</taxon>
        <taxon>Malvales</taxon>
        <taxon>Malvaceae</taxon>
        <taxon>Malvoideae</taxon>
        <taxon>Gossypium</taxon>
    </lineage>
</organism>
<name>A0A7J9EDI9_9ROSI</name>
<feature type="non-terminal residue" evidence="2">
    <location>
        <position position="114"/>
    </location>
</feature>
<evidence type="ECO:0000313" key="3">
    <source>
        <dbReference type="Proteomes" id="UP000593568"/>
    </source>
</evidence>
<keyword evidence="1" id="KW-1133">Transmembrane helix</keyword>
<dbReference type="PANTHER" id="PTHR48200:SF1">
    <property type="entry name" value="AMINOTRANSFERASE-LIKE PLANT MOBILE DOMAIN-CONTAINING PROTEIN"/>
    <property type="match status" value="1"/>
</dbReference>